<sequence>MNASLWDTMRLDGRTALVTGAGKGLGRAIAMGLAQAGANVALLARTARDVEAACEEIRATGARALPLAADATDSAQVDRAVAAVLDEFGTLDILVHSAGGSQRKPVLELADDEWKRLIGANLDSTFYVCRAAGRVMHAQGRGSIINIASAAGLRGRPNNSPYSAAKAAMINFSRALAMEWAPQGIRVNTLAPGRFLTPLTEAEMSDPARHAAFVRNVPLGRIGRPEELKEIVVWLASDASAFVTGSTIVIDGGQTLL</sequence>
<feature type="domain" description="Ketoreductase" evidence="2">
    <location>
        <begin position="14"/>
        <end position="193"/>
    </location>
</feature>
<dbReference type="Proteomes" id="UP000292445">
    <property type="component" value="Unassembled WGS sequence"/>
</dbReference>
<proteinExistence type="inferred from homology"/>
<dbReference type="Pfam" id="PF13561">
    <property type="entry name" value="adh_short_C2"/>
    <property type="match status" value="1"/>
</dbReference>
<protein>
    <submittedName>
        <fullName evidence="3">2-deoxy-D-gluconate 3-dehydrogenase</fullName>
    </submittedName>
</protein>
<dbReference type="AlphaFoldDB" id="A0A4Q7NN97"/>
<dbReference type="Gene3D" id="3.40.50.720">
    <property type="entry name" value="NAD(P)-binding Rossmann-like Domain"/>
    <property type="match status" value="1"/>
</dbReference>
<name>A0A4Q7NN97_9BURK</name>
<comment type="caution">
    <text evidence="3">The sequence shown here is derived from an EMBL/GenBank/DDBJ whole genome shotgun (WGS) entry which is preliminary data.</text>
</comment>
<dbReference type="SMART" id="SM00822">
    <property type="entry name" value="PKS_KR"/>
    <property type="match status" value="1"/>
</dbReference>
<dbReference type="EMBL" id="SGXC01000001">
    <property type="protein sequence ID" value="RZS86689.1"/>
    <property type="molecule type" value="Genomic_DNA"/>
</dbReference>
<dbReference type="FunFam" id="3.40.50.720:FF:000084">
    <property type="entry name" value="Short-chain dehydrogenase reductase"/>
    <property type="match status" value="1"/>
</dbReference>
<evidence type="ECO:0000256" key="1">
    <source>
        <dbReference type="ARBA" id="ARBA00006484"/>
    </source>
</evidence>
<evidence type="ECO:0000313" key="4">
    <source>
        <dbReference type="Proteomes" id="UP000292445"/>
    </source>
</evidence>
<gene>
    <name evidence="3" type="ORF">EV675_2737</name>
</gene>
<dbReference type="InterPro" id="IPR020904">
    <property type="entry name" value="Sc_DH/Rdtase_CS"/>
</dbReference>
<accession>A0A4Q7NN97</accession>
<dbReference type="PRINTS" id="PR00080">
    <property type="entry name" value="SDRFAMILY"/>
</dbReference>
<dbReference type="RefSeq" id="WP_207221953.1">
    <property type="nucleotide sequence ID" value="NZ_SGXC01000001.1"/>
</dbReference>
<dbReference type="PRINTS" id="PR00081">
    <property type="entry name" value="GDHRDH"/>
</dbReference>
<dbReference type="SUPFAM" id="SSF51735">
    <property type="entry name" value="NAD(P)-binding Rossmann-fold domains"/>
    <property type="match status" value="1"/>
</dbReference>
<dbReference type="NCBIfam" id="NF005559">
    <property type="entry name" value="PRK07231.1"/>
    <property type="match status" value="1"/>
</dbReference>
<organism evidence="3 4">
    <name type="scientific">Pigmentiphaga kullae</name>
    <dbReference type="NCBI Taxonomy" id="151784"/>
    <lineage>
        <taxon>Bacteria</taxon>
        <taxon>Pseudomonadati</taxon>
        <taxon>Pseudomonadota</taxon>
        <taxon>Betaproteobacteria</taxon>
        <taxon>Burkholderiales</taxon>
        <taxon>Alcaligenaceae</taxon>
        <taxon>Pigmentiphaga</taxon>
    </lineage>
</organism>
<dbReference type="GO" id="GO:0016616">
    <property type="term" value="F:oxidoreductase activity, acting on the CH-OH group of donors, NAD or NADP as acceptor"/>
    <property type="evidence" value="ECO:0007669"/>
    <property type="project" value="TreeGrafter"/>
</dbReference>
<evidence type="ECO:0000259" key="2">
    <source>
        <dbReference type="SMART" id="SM00822"/>
    </source>
</evidence>
<keyword evidence="4" id="KW-1185">Reference proteome</keyword>
<dbReference type="InterPro" id="IPR036291">
    <property type="entry name" value="NAD(P)-bd_dom_sf"/>
</dbReference>
<dbReference type="InterPro" id="IPR002347">
    <property type="entry name" value="SDR_fam"/>
</dbReference>
<comment type="similarity">
    <text evidence="1">Belongs to the short-chain dehydrogenases/reductases (SDR) family.</text>
</comment>
<dbReference type="PROSITE" id="PS00061">
    <property type="entry name" value="ADH_SHORT"/>
    <property type="match status" value="1"/>
</dbReference>
<reference evidence="3 4" key="1">
    <citation type="submission" date="2019-02" db="EMBL/GenBank/DDBJ databases">
        <title>Genomic Encyclopedia of Type Strains, Phase IV (KMG-IV): sequencing the most valuable type-strain genomes for metagenomic binning, comparative biology and taxonomic classification.</title>
        <authorList>
            <person name="Goeker M."/>
        </authorList>
    </citation>
    <scope>NUCLEOTIDE SEQUENCE [LARGE SCALE GENOMIC DNA]</scope>
    <source>
        <strain evidence="3 4">K24</strain>
    </source>
</reference>
<evidence type="ECO:0000313" key="3">
    <source>
        <dbReference type="EMBL" id="RZS86689.1"/>
    </source>
</evidence>
<dbReference type="PANTHER" id="PTHR42760">
    <property type="entry name" value="SHORT-CHAIN DEHYDROGENASES/REDUCTASES FAMILY MEMBER"/>
    <property type="match status" value="1"/>
</dbReference>
<dbReference type="InterPro" id="IPR057326">
    <property type="entry name" value="KR_dom"/>
</dbReference>